<feature type="compositionally biased region" description="Low complexity" evidence="2">
    <location>
        <begin position="134"/>
        <end position="148"/>
    </location>
</feature>
<accession>A0A976X5R2</accession>
<dbReference type="Gene3D" id="2.60.40.4300">
    <property type="match status" value="2"/>
</dbReference>
<evidence type="ECO:0000259" key="3">
    <source>
        <dbReference type="Pfam" id="PF06458"/>
    </source>
</evidence>
<evidence type="ECO:0000256" key="1">
    <source>
        <dbReference type="ARBA" id="ARBA00022737"/>
    </source>
</evidence>
<feature type="compositionally biased region" description="Low complexity" evidence="2">
    <location>
        <begin position="155"/>
        <end position="172"/>
    </location>
</feature>
<feature type="region of interest" description="Disordered" evidence="2">
    <location>
        <begin position="988"/>
        <end position="1110"/>
    </location>
</feature>
<dbReference type="RefSeq" id="WP_260116724.1">
    <property type="nucleotide sequence ID" value="NZ_CP093361.1"/>
</dbReference>
<feature type="domain" description="Mub B2-like" evidence="4">
    <location>
        <begin position="631"/>
        <end position="719"/>
    </location>
</feature>
<evidence type="ECO:0000313" key="6">
    <source>
        <dbReference type="Proteomes" id="UP000831181"/>
    </source>
</evidence>
<dbReference type="EMBL" id="CP093361">
    <property type="protein sequence ID" value="UQS86924.1"/>
    <property type="molecule type" value="Genomic_DNA"/>
</dbReference>
<dbReference type="Pfam" id="PF06458">
    <property type="entry name" value="MucBP"/>
    <property type="match status" value="1"/>
</dbReference>
<feature type="compositionally biased region" description="Low complexity" evidence="2">
    <location>
        <begin position="988"/>
        <end position="1041"/>
    </location>
</feature>
<dbReference type="Pfam" id="PF17966">
    <property type="entry name" value="Muc_B2"/>
    <property type="match status" value="2"/>
</dbReference>
<evidence type="ECO:0008006" key="7">
    <source>
        <dbReference type="Google" id="ProtNLM"/>
    </source>
</evidence>
<proteinExistence type="predicted"/>
<organism evidence="5 6">
    <name type="scientific">Nicoliella spurrieriana</name>
    <dbReference type="NCBI Taxonomy" id="2925830"/>
    <lineage>
        <taxon>Bacteria</taxon>
        <taxon>Bacillati</taxon>
        <taxon>Bacillota</taxon>
        <taxon>Bacilli</taxon>
        <taxon>Lactobacillales</taxon>
        <taxon>Lactobacillaceae</taxon>
        <taxon>Nicoliella</taxon>
    </lineage>
</organism>
<keyword evidence="1" id="KW-0677">Repeat</keyword>
<evidence type="ECO:0000259" key="4">
    <source>
        <dbReference type="Pfam" id="PF17966"/>
    </source>
</evidence>
<evidence type="ECO:0000313" key="5">
    <source>
        <dbReference type="EMBL" id="UQS86924.1"/>
    </source>
</evidence>
<gene>
    <name evidence="5" type="ORF">MOO44_01740</name>
</gene>
<feature type="domain" description="Mub B2-like" evidence="4">
    <location>
        <begin position="823"/>
        <end position="887"/>
    </location>
</feature>
<dbReference type="InterPro" id="IPR041495">
    <property type="entry name" value="Mub_B2"/>
</dbReference>
<feature type="compositionally biased region" description="Low complexity" evidence="2">
    <location>
        <begin position="65"/>
        <end position="125"/>
    </location>
</feature>
<feature type="compositionally biased region" description="Basic and acidic residues" evidence="2">
    <location>
        <begin position="1066"/>
        <end position="1080"/>
    </location>
</feature>
<dbReference type="InterPro" id="IPR009459">
    <property type="entry name" value="MucBP_dom"/>
</dbReference>
<dbReference type="AlphaFoldDB" id="A0A976X5R2"/>
<feature type="domain" description="MucBP" evidence="3">
    <location>
        <begin position="435"/>
        <end position="491"/>
    </location>
</feature>
<dbReference type="Proteomes" id="UP000831181">
    <property type="component" value="Chromosome"/>
</dbReference>
<evidence type="ECO:0000256" key="2">
    <source>
        <dbReference type="SAM" id="MobiDB-lite"/>
    </source>
</evidence>
<name>A0A976X5R2_9LACO</name>
<keyword evidence="6" id="KW-1185">Reference proteome</keyword>
<sequence length="1201" mass="124627">MKYNKFEYKKTNEKKVLHKVKKQWVVLGTAAFTFLAVETAPQVMDNHSFGFTEAVANADTNTNQGGSTSSTDTSAKADATSGASDKASSGAADSSSATSTTSSGASTSASASNSSTTSGSTTSANVGVTYSGKSSEAVNSNGSAAASADIGSKPSSGSNSGANTSADNTTNTLDINANAAVNTDNELELDLRMGDDGSSSGSDIAQIPATSNESVVDSAPVLASKVGLGISSNAIDNKNGTTTYSNRVIFNESSKPSNASIAYHTTTLIQNNSYSDDGNTIYYGYANAYVNNSNGNSPFSDSVVSDISSLSFYYTNNSGSTSTTTISDSDISSYVHFIKSTDSSTWQFNYSDTANTTSATSGVSILLFSLPSSYYSINFKPGDNFGLSYNLSDTANNSSYSDISYYNVDSSGASEKQGSVAYAHFSPVATLFTYPVQVSYLDQNGSAIASAGSSTQYLTGDNIYPGNSFAVPVKSISGYDFDHAFINNTGTSYASSDASGNPVILGKFITGGVSTDNGNKIVAQQVNLYYKPITSVSDTFNFFDNTNQSSLASSFPISGIPGSSININSVTSFAASQYANYVWDSSANESLSSLSIGSSAASYTVYLTHKTSTFAPGDTNNLPNGNALSSASLAQTYTRTVSFVDGNGKPVSTASSASVTFTRSAIYDYVTSSVSYTNWSANSSNVSEYTFPAVADSISGYTLTSSVAASTVSADNGSDVSASSAFSANAVYSVNAIAYTFSYYDNTDSKALDIKTTTRSGSAGSSVGDLESLVPDNYEWDASANTSLNNLTFNSKASTLYKIYLTHRIVSYAANALPSGIAADQLTETHTRTFNLVDSNNHALSSAVVQAVDYNRSAGVDAFTNSVVAYGSWVPTSGEFAAYGAPASLVSGSAVYLVQSTATNPASYASSYAPVAGGSSTSTAYTIYYSLSSSSTGSTTPSVTPSNPSSTTPTVPTIIHVDNSVTSVTSSSASNYTLSSGSLVSSASTTSSSAKSSFTSSSATSSASSVASSTSSAVSSTASSTTSSEVTSVVTSKSTSVDVEPAGKSKHTQSSKKTTTAKKSKKGGETDIKGARDQFNRKTNKGKQTASANKKRRAKYKEQRKQKTTTQITSYKNKQHRRFGKHGVNVKHGAGAKHSYALKHGGTAANATYKYRDSAKFNQKAQLPQTSENHTTSEFSLVGLAMVAVSGIFAGMYKRQK</sequence>
<feature type="region of interest" description="Disordered" evidence="2">
    <location>
        <begin position="60"/>
        <end position="177"/>
    </location>
</feature>
<feature type="compositionally biased region" description="Basic residues" evidence="2">
    <location>
        <begin position="1048"/>
        <end position="1065"/>
    </location>
</feature>
<feature type="region of interest" description="Disordered" evidence="2">
    <location>
        <begin position="933"/>
        <end position="956"/>
    </location>
</feature>
<reference evidence="5" key="1">
    <citation type="journal article" date="2022" name="Int. J. Syst. Evol. Microbiol.">
        <title>Apilactobacillus apisilvae sp. nov., Nicolia spurrieriana gen. nov. sp. nov., Bombilactobacillus folatiphilus sp. nov. and Bombilactobacillus thymidiniphilus sp. nov., four new lactic acid bacterial isolates from stingless bees Tetragonula carbonaria and Austroplebeia australis.</title>
        <authorList>
            <person name="Oliphant S.A."/>
            <person name="Watson-Haigh N.S."/>
            <person name="Sumby K.M."/>
            <person name="Gardner J."/>
            <person name="Groom S."/>
            <person name="Jiranek V."/>
        </authorList>
    </citation>
    <scope>NUCLEOTIDE SEQUENCE</scope>
    <source>
        <strain evidence="5">SGEP1_A5</strain>
    </source>
</reference>
<dbReference type="KEGG" id="lbe:MOO44_01740"/>
<protein>
    <recommendedName>
        <fullName evidence="7">Gram-positive cocci surface proteins LPxTG domain-containing protein</fullName>
    </recommendedName>
</protein>